<dbReference type="GO" id="GO:0005886">
    <property type="term" value="C:plasma membrane"/>
    <property type="evidence" value="ECO:0007669"/>
    <property type="project" value="UniProtKB-SubCell"/>
</dbReference>
<feature type="transmembrane region" description="Helical" evidence="6">
    <location>
        <begin position="65"/>
        <end position="87"/>
    </location>
</feature>
<gene>
    <name evidence="7" type="ORF">H9701_01215</name>
</gene>
<organism evidence="7 8">
    <name type="scientific">Candidatus Intestinimonas pullistercoris</name>
    <dbReference type="NCBI Taxonomy" id="2838623"/>
    <lineage>
        <taxon>Bacteria</taxon>
        <taxon>Bacillati</taxon>
        <taxon>Bacillota</taxon>
        <taxon>Clostridia</taxon>
        <taxon>Eubacteriales</taxon>
        <taxon>Intestinimonas</taxon>
    </lineage>
</organism>
<comment type="subcellular location">
    <subcellularLocation>
        <location evidence="1">Cell membrane</location>
        <topology evidence="1">Multi-pass membrane protein</topology>
    </subcellularLocation>
</comment>
<dbReference type="PANTHER" id="PTHR47089">
    <property type="entry name" value="ABC TRANSPORTER, PERMEASE PROTEIN"/>
    <property type="match status" value="1"/>
</dbReference>
<dbReference type="PANTHER" id="PTHR47089:SF1">
    <property type="entry name" value="GUANOSINE ABC TRANSPORTER PERMEASE PROTEIN NUPP"/>
    <property type="match status" value="1"/>
</dbReference>
<dbReference type="AlphaFoldDB" id="A0A9D2NYI6"/>
<proteinExistence type="predicted"/>
<evidence type="ECO:0000256" key="5">
    <source>
        <dbReference type="ARBA" id="ARBA00023136"/>
    </source>
</evidence>
<dbReference type="EMBL" id="DWWJ01000021">
    <property type="protein sequence ID" value="HJC40159.1"/>
    <property type="molecule type" value="Genomic_DNA"/>
</dbReference>
<feature type="transmembrane region" description="Helical" evidence="6">
    <location>
        <begin position="292"/>
        <end position="313"/>
    </location>
</feature>
<dbReference type="CDD" id="cd06580">
    <property type="entry name" value="TM_PBP1_transp_TpRbsC_like"/>
    <property type="match status" value="1"/>
</dbReference>
<keyword evidence="2" id="KW-1003">Cell membrane</keyword>
<feature type="transmembrane region" description="Helical" evidence="6">
    <location>
        <begin position="334"/>
        <end position="354"/>
    </location>
</feature>
<protein>
    <submittedName>
        <fullName evidence="7">ABC transporter permease</fullName>
    </submittedName>
</protein>
<feature type="transmembrane region" description="Helical" evidence="6">
    <location>
        <begin position="94"/>
        <end position="114"/>
    </location>
</feature>
<comment type="caution">
    <text evidence="7">The sequence shown here is derived from an EMBL/GenBank/DDBJ whole genome shotgun (WGS) entry which is preliminary data.</text>
</comment>
<keyword evidence="4 6" id="KW-1133">Transmembrane helix</keyword>
<feature type="transmembrane region" description="Helical" evidence="6">
    <location>
        <begin position="120"/>
        <end position="139"/>
    </location>
</feature>
<dbReference type="GO" id="GO:0022857">
    <property type="term" value="F:transmembrane transporter activity"/>
    <property type="evidence" value="ECO:0007669"/>
    <property type="project" value="InterPro"/>
</dbReference>
<evidence type="ECO:0000256" key="6">
    <source>
        <dbReference type="SAM" id="Phobius"/>
    </source>
</evidence>
<evidence type="ECO:0000256" key="4">
    <source>
        <dbReference type="ARBA" id="ARBA00022989"/>
    </source>
</evidence>
<keyword evidence="5 6" id="KW-0472">Membrane</keyword>
<reference evidence="7" key="2">
    <citation type="submission" date="2021-04" db="EMBL/GenBank/DDBJ databases">
        <authorList>
            <person name="Gilroy R."/>
        </authorList>
    </citation>
    <scope>NUCLEOTIDE SEQUENCE</scope>
    <source>
        <strain evidence="7">CHK186-1790</strain>
    </source>
</reference>
<evidence type="ECO:0000256" key="2">
    <source>
        <dbReference type="ARBA" id="ARBA00022475"/>
    </source>
</evidence>
<evidence type="ECO:0000313" key="8">
    <source>
        <dbReference type="Proteomes" id="UP000823882"/>
    </source>
</evidence>
<keyword evidence="3 6" id="KW-0812">Transmembrane</keyword>
<dbReference type="InterPro" id="IPR001851">
    <property type="entry name" value="ABC_transp_permease"/>
</dbReference>
<name>A0A9D2NYI6_9FIRM</name>
<feature type="transmembrane region" description="Helical" evidence="6">
    <location>
        <begin position="148"/>
        <end position="166"/>
    </location>
</feature>
<feature type="transmembrane region" description="Helical" evidence="6">
    <location>
        <begin position="203"/>
        <end position="222"/>
    </location>
</feature>
<dbReference type="Proteomes" id="UP000823882">
    <property type="component" value="Unassembled WGS sequence"/>
</dbReference>
<sequence length="381" mass="41004">MKGQRSILRNKGVQSLLASLLCIVVGLLVGYLVLLIINPAGAWEAITTIVKNFFYYPSPQAQLRYFGNTLVKTAPLLMCALSVLFAYKVGLFNIGAAGQYVIGAGACLYCALAWNMPWFVCMLAAVAAGAVLGAISGALKAYRNVNEVISCIMLNWISLYAVNVLLSQVKETASPYTLTLSSTNPGAAIPSLGLDKLFYNNQYVTIAIPLTILVAVAIWVLLEKTKLGYELKATGYNKFAAQYCGMKEKRNIILTMVIAGGLAGLGAATLYLTGFEQWQTTHSSIPSMGFNGIAAAFLGGLNPIGSIFASYFIQHITSGGAYVDKTMYSAQISDLISSLIIYLCGFVLFFKSLLDRRLDRQAERAVARAKAAAEQKGGEQK</sequence>
<accession>A0A9D2NYI6</accession>
<evidence type="ECO:0000256" key="3">
    <source>
        <dbReference type="ARBA" id="ARBA00022692"/>
    </source>
</evidence>
<feature type="transmembrane region" description="Helical" evidence="6">
    <location>
        <begin position="12"/>
        <end position="37"/>
    </location>
</feature>
<reference evidence="7" key="1">
    <citation type="journal article" date="2021" name="PeerJ">
        <title>Extensive microbial diversity within the chicken gut microbiome revealed by metagenomics and culture.</title>
        <authorList>
            <person name="Gilroy R."/>
            <person name="Ravi A."/>
            <person name="Getino M."/>
            <person name="Pursley I."/>
            <person name="Horton D.L."/>
            <person name="Alikhan N.F."/>
            <person name="Baker D."/>
            <person name="Gharbi K."/>
            <person name="Hall N."/>
            <person name="Watson M."/>
            <person name="Adriaenssens E.M."/>
            <person name="Foster-Nyarko E."/>
            <person name="Jarju S."/>
            <person name="Secka A."/>
            <person name="Antonio M."/>
            <person name="Oren A."/>
            <person name="Chaudhuri R.R."/>
            <person name="La Ragione R."/>
            <person name="Hildebrand F."/>
            <person name="Pallen M.J."/>
        </authorList>
    </citation>
    <scope>NUCLEOTIDE SEQUENCE</scope>
    <source>
        <strain evidence="7">CHK186-1790</strain>
    </source>
</reference>
<dbReference type="Pfam" id="PF02653">
    <property type="entry name" value="BPD_transp_2"/>
    <property type="match status" value="1"/>
</dbReference>
<evidence type="ECO:0000313" key="7">
    <source>
        <dbReference type="EMBL" id="HJC40159.1"/>
    </source>
</evidence>
<evidence type="ECO:0000256" key="1">
    <source>
        <dbReference type="ARBA" id="ARBA00004651"/>
    </source>
</evidence>
<feature type="transmembrane region" description="Helical" evidence="6">
    <location>
        <begin position="252"/>
        <end position="272"/>
    </location>
</feature>